<dbReference type="SMART" id="SM00895">
    <property type="entry name" value="FCD"/>
    <property type="match status" value="1"/>
</dbReference>
<evidence type="ECO:0000256" key="2">
    <source>
        <dbReference type="ARBA" id="ARBA00023125"/>
    </source>
</evidence>
<dbReference type="PANTHER" id="PTHR43537:SF44">
    <property type="entry name" value="GNTR FAMILY REGULATORY PROTEIN"/>
    <property type="match status" value="1"/>
</dbReference>
<dbReference type="InterPro" id="IPR011711">
    <property type="entry name" value="GntR_C"/>
</dbReference>
<keyword evidence="5" id="KW-0614">Plasmid</keyword>
<proteinExistence type="predicted"/>
<evidence type="ECO:0000256" key="3">
    <source>
        <dbReference type="ARBA" id="ARBA00023163"/>
    </source>
</evidence>
<dbReference type="SUPFAM" id="SSF48008">
    <property type="entry name" value="GntR ligand-binding domain-like"/>
    <property type="match status" value="1"/>
</dbReference>
<dbReference type="Pfam" id="PF00392">
    <property type="entry name" value="GntR"/>
    <property type="match status" value="1"/>
</dbReference>
<evidence type="ECO:0000256" key="1">
    <source>
        <dbReference type="ARBA" id="ARBA00023015"/>
    </source>
</evidence>
<dbReference type="InterPro" id="IPR036390">
    <property type="entry name" value="WH_DNA-bd_sf"/>
</dbReference>
<evidence type="ECO:0000313" key="8">
    <source>
        <dbReference type="Proteomes" id="UP000577697"/>
    </source>
</evidence>
<gene>
    <name evidence="5" type="ORF">AA2016_6440</name>
    <name evidence="6" type="ORF">FHS67_005280</name>
</gene>
<dbReference type="KEGG" id="aak:AA2016_6440"/>
<reference evidence="6 8" key="2">
    <citation type="submission" date="2020-08" db="EMBL/GenBank/DDBJ databases">
        <title>Genomic Encyclopedia of Type Strains, Phase IV (KMG-IV): sequencing the most valuable type-strain genomes for metagenomic binning, comparative biology and taxonomic classification.</title>
        <authorList>
            <person name="Goeker M."/>
        </authorList>
    </citation>
    <scope>NUCLEOTIDE SEQUENCE [LARGE SCALE GENOMIC DNA]</scope>
    <source>
        <strain evidence="6 8">DSM 10368</strain>
    </source>
</reference>
<keyword evidence="3" id="KW-0804">Transcription</keyword>
<evidence type="ECO:0000313" key="7">
    <source>
        <dbReference type="Proteomes" id="UP000075755"/>
    </source>
</evidence>
<evidence type="ECO:0000313" key="6">
    <source>
        <dbReference type="EMBL" id="MBB3708938.1"/>
    </source>
</evidence>
<dbReference type="EMBL" id="JACICB010000023">
    <property type="protein sequence ID" value="MBB3708938.1"/>
    <property type="molecule type" value="Genomic_DNA"/>
</dbReference>
<name>A0AAC8YVU7_AMIAI</name>
<sequence>MPELARRPSLFSHTLNQLGRQIVSGRYGESGMIPPEPKLCEQLGASRGVLREVLRVLSQKGLISAQPKVGIRVEPERNWNVMDLDVLNWLWEFGPRTNYIREFLEFRLIFEPAAASAAAKNATDADRIEILDLYNILAEESDRISDRSSDERAQDADLRFHLAVFRASRNRLLVYTGTLIGHIMRQQIAVTTSTPGVFRDAVPLHKQMAEAISRGDHKEAERAARDNVIWTQDALDRLNRENQTAVAGE</sequence>
<dbReference type="RefSeq" id="WP_067969782.1">
    <property type="nucleotide sequence ID" value="NZ_CP015008.1"/>
</dbReference>
<dbReference type="CDD" id="cd07377">
    <property type="entry name" value="WHTH_GntR"/>
    <property type="match status" value="1"/>
</dbReference>
<dbReference type="GO" id="GO:0003700">
    <property type="term" value="F:DNA-binding transcription factor activity"/>
    <property type="evidence" value="ECO:0007669"/>
    <property type="project" value="InterPro"/>
</dbReference>
<reference evidence="5 7" key="1">
    <citation type="submission" date="2016-03" db="EMBL/GenBank/DDBJ databases">
        <title>Complete genome of Aminobacter aminovorans KCTC 2477.</title>
        <authorList>
            <person name="Kim K.M."/>
        </authorList>
    </citation>
    <scope>NUCLEOTIDE SEQUENCE [LARGE SCALE GENOMIC DNA]</scope>
    <source>
        <strain evidence="5 7">KCTC 2477</strain>
        <plasmid evidence="5 7">pAA03</plasmid>
    </source>
</reference>
<dbReference type="Proteomes" id="UP000577697">
    <property type="component" value="Unassembled WGS sequence"/>
</dbReference>
<keyword evidence="2 6" id="KW-0238">DNA-binding</keyword>
<dbReference type="Gene3D" id="1.10.10.10">
    <property type="entry name" value="Winged helix-like DNA-binding domain superfamily/Winged helix DNA-binding domain"/>
    <property type="match status" value="1"/>
</dbReference>
<dbReference type="EMBL" id="CP015008">
    <property type="protein sequence ID" value="AMS45335.1"/>
    <property type="molecule type" value="Genomic_DNA"/>
</dbReference>
<dbReference type="SUPFAM" id="SSF46785">
    <property type="entry name" value="Winged helix' DNA-binding domain"/>
    <property type="match status" value="1"/>
</dbReference>
<geneLocation type="plasmid" evidence="5 7">
    <name>pAA03</name>
</geneLocation>
<dbReference type="PANTHER" id="PTHR43537">
    <property type="entry name" value="TRANSCRIPTIONAL REGULATOR, GNTR FAMILY"/>
    <property type="match status" value="1"/>
</dbReference>
<dbReference type="PROSITE" id="PS50949">
    <property type="entry name" value="HTH_GNTR"/>
    <property type="match status" value="1"/>
</dbReference>
<evidence type="ECO:0000313" key="5">
    <source>
        <dbReference type="EMBL" id="AMS45335.1"/>
    </source>
</evidence>
<dbReference type="InterPro" id="IPR000524">
    <property type="entry name" value="Tscrpt_reg_HTH_GntR"/>
</dbReference>
<dbReference type="Proteomes" id="UP000075755">
    <property type="component" value="Plasmid pAA03"/>
</dbReference>
<dbReference type="SMART" id="SM00345">
    <property type="entry name" value="HTH_GNTR"/>
    <property type="match status" value="1"/>
</dbReference>
<dbReference type="Pfam" id="PF07729">
    <property type="entry name" value="FCD"/>
    <property type="match status" value="1"/>
</dbReference>
<dbReference type="InterPro" id="IPR008920">
    <property type="entry name" value="TF_FadR/GntR_C"/>
</dbReference>
<protein>
    <submittedName>
        <fullName evidence="6">DNA-binding FadR family transcriptional regulator</fullName>
    </submittedName>
    <submittedName>
        <fullName evidence="5">Transcriptional regulator, GntR family</fullName>
    </submittedName>
</protein>
<dbReference type="PRINTS" id="PR00035">
    <property type="entry name" value="HTHGNTR"/>
</dbReference>
<feature type="domain" description="HTH gntR-type" evidence="4">
    <location>
        <begin position="8"/>
        <end position="76"/>
    </location>
</feature>
<evidence type="ECO:0000259" key="4">
    <source>
        <dbReference type="PROSITE" id="PS50949"/>
    </source>
</evidence>
<accession>A0AAC8YVU7</accession>
<keyword evidence="1" id="KW-0805">Transcription regulation</keyword>
<dbReference type="Gene3D" id="1.20.120.530">
    <property type="entry name" value="GntR ligand-binding domain-like"/>
    <property type="match status" value="1"/>
</dbReference>
<dbReference type="GO" id="GO:0003677">
    <property type="term" value="F:DNA binding"/>
    <property type="evidence" value="ECO:0007669"/>
    <property type="project" value="UniProtKB-KW"/>
</dbReference>
<dbReference type="InterPro" id="IPR036388">
    <property type="entry name" value="WH-like_DNA-bd_sf"/>
</dbReference>
<organism evidence="5 7">
    <name type="scientific">Aminobacter aminovorans</name>
    <name type="common">Chelatobacter heintzii</name>
    <dbReference type="NCBI Taxonomy" id="83263"/>
    <lineage>
        <taxon>Bacteria</taxon>
        <taxon>Pseudomonadati</taxon>
        <taxon>Pseudomonadota</taxon>
        <taxon>Alphaproteobacteria</taxon>
        <taxon>Hyphomicrobiales</taxon>
        <taxon>Phyllobacteriaceae</taxon>
        <taxon>Aminobacter</taxon>
    </lineage>
</organism>
<dbReference type="AlphaFoldDB" id="A0AAC8YVU7"/>
<keyword evidence="8" id="KW-1185">Reference proteome</keyword>